<evidence type="ECO:0000256" key="1">
    <source>
        <dbReference type="SAM" id="Phobius"/>
    </source>
</evidence>
<organism evidence="2 3">
    <name type="scientific">Pseudomonas lactis</name>
    <dbReference type="NCBI Taxonomy" id="1615674"/>
    <lineage>
        <taxon>Bacteria</taxon>
        <taxon>Pseudomonadati</taxon>
        <taxon>Pseudomonadota</taxon>
        <taxon>Gammaproteobacteria</taxon>
        <taxon>Pseudomonadales</taxon>
        <taxon>Pseudomonadaceae</taxon>
        <taxon>Pseudomonas</taxon>
    </lineage>
</organism>
<feature type="transmembrane region" description="Helical" evidence="1">
    <location>
        <begin position="361"/>
        <end position="380"/>
    </location>
</feature>
<feature type="transmembrane region" description="Helical" evidence="1">
    <location>
        <begin position="415"/>
        <end position="435"/>
    </location>
</feature>
<accession>A0A7Y1PXQ9</accession>
<feature type="transmembrane region" description="Helical" evidence="1">
    <location>
        <begin position="115"/>
        <end position="135"/>
    </location>
</feature>
<evidence type="ECO:0000313" key="3">
    <source>
        <dbReference type="Proteomes" id="UP000583279"/>
    </source>
</evidence>
<feature type="transmembrane region" description="Helical" evidence="1">
    <location>
        <begin position="150"/>
        <end position="171"/>
    </location>
</feature>
<evidence type="ECO:0008006" key="4">
    <source>
        <dbReference type="Google" id="ProtNLM"/>
    </source>
</evidence>
<feature type="transmembrane region" description="Helical" evidence="1">
    <location>
        <begin position="234"/>
        <end position="250"/>
    </location>
</feature>
<feature type="transmembrane region" description="Helical" evidence="1">
    <location>
        <begin position="208"/>
        <end position="227"/>
    </location>
</feature>
<protein>
    <recommendedName>
        <fullName evidence="4">Oligosaccharide repeat unit polymerase</fullName>
    </recommendedName>
</protein>
<proteinExistence type="predicted"/>
<dbReference type="RefSeq" id="WP_169855524.1">
    <property type="nucleotide sequence ID" value="NZ_JAAQYK010000002.1"/>
</dbReference>
<dbReference type="Proteomes" id="UP000583279">
    <property type="component" value="Unassembled WGS sequence"/>
</dbReference>
<feature type="transmembrane region" description="Helical" evidence="1">
    <location>
        <begin position="183"/>
        <end position="202"/>
    </location>
</feature>
<keyword evidence="1" id="KW-1133">Transmembrane helix</keyword>
<feature type="transmembrane region" description="Helical" evidence="1">
    <location>
        <begin position="12"/>
        <end position="32"/>
    </location>
</feature>
<feature type="transmembrane region" description="Helical" evidence="1">
    <location>
        <begin position="71"/>
        <end position="94"/>
    </location>
</feature>
<feature type="transmembrane region" description="Helical" evidence="1">
    <location>
        <begin position="392"/>
        <end position="409"/>
    </location>
</feature>
<sequence>MSDTDFFDLAFGNLGLLLSCMVFVMALFYFCIRGKAVAGYLDPVHFYWTFTMGSAYGVVLFMYVSGKVETYLLLILFSYCSMFMIVYSICHGRALWFPKMVRLFLVPEGKGRSEFIVVVILYSLLALFLIINVGFGSSAETNRFEQNRGFGAFVRVADGFRLFIISYLTLWIGRRFRSKNVNFVTVLMIGGLFLDILISSFLNGAKFAILESIYAVILVLFFAKFSVRVGFTKLFLLGVTVLLFAGYILTRNLENSGVDVSERGVYMPNSSVLVERLVLRVFANADKYYFALPGNVIERLETDSFFLQMLSPLVGVTTLSNAVGHPVNDYTVGRQSLLYWYPTFDVAGGPTSHYDLFAYKYLGYAGGLLFVMMLSFVLSSISTMSRVAGSDFYYALAATLWLRALPMLLEPAIGLSYILDIFILFFVIKVFGMILRAFSQRGMVSV</sequence>
<comment type="caution">
    <text evidence="2">The sequence shown here is derived from an EMBL/GenBank/DDBJ whole genome shotgun (WGS) entry which is preliminary data.</text>
</comment>
<evidence type="ECO:0000313" key="2">
    <source>
        <dbReference type="EMBL" id="NNA43927.1"/>
    </source>
</evidence>
<gene>
    <name evidence="2" type="ORF">HBO18_07245</name>
</gene>
<dbReference type="EMBL" id="JAAQYK010000002">
    <property type="protein sequence ID" value="NNA43927.1"/>
    <property type="molecule type" value="Genomic_DNA"/>
</dbReference>
<keyword evidence="1" id="KW-0472">Membrane</keyword>
<feature type="transmembrane region" description="Helical" evidence="1">
    <location>
        <begin position="44"/>
        <end position="65"/>
    </location>
</feature>
<keyword evidence="1" id="KW-0812">Transmembrane</keyword>
<dbReference type="AlphaFoldDB" id="A0A7Y1PXQ9"/>
<name>A0A7Y1PXQ9_9PSED</name>
<reference evidence="2 3" key="1">
    <citation type="journal article" date="2020" name="Front. Microbiol.">
        <title>Genetic Organization of the aprX-lipA2 Operon Affects the Proteolytic Potential of Pseudomonas Species in Milk.</title>
        <authorList>
            <person name="Maier C."/>
            <person name="Huptas C."/>
            <person name="von Neubeck M."/>
            <person name="Scherer S."/>
            <person name="Wenning M."/>
            <person name="Lucking G."/>
        </authorList>
    </citation>
    <scope>NUCLEOTIDE SEQUENCE [LARGE SCALE GENOMIC DNA]</scope>
    <source>
        <strain evidence="2 3">WS 4997</strain>
    </source>
</reference>